<feature type="region of interest" description="Disordered" evidence="6">
    <location>
        <begin position="1"/>
        <end position="27"/>
    </location>
</feature>
<evidence type="ECO:0000313" key="8">
    <source>
        <dbReference type="Proteomes" id="UP000237968"/>
    </source>
</evidence>
<gene>
    <name evidence="5 7" type="primary">rpmF</name>
    <name evidence="7" type="ORF">ENSA5_63500</name>
</gene>
<accession>A0A2S9XCG9</accession>
<dbReference type="AlphaFoldDB" id="A0A2S9XCG9"/>
<dbReference type="PANTHER" id="PTHR35534:SF1">
    <property type="entry name" value="LARGE RIBOSOMAL SUBUNIT PROTEIN BL32"/>
    <property type="match status" value="1"/>
</dbReference>
<dbReference type="GO" id="GO:0003735">
    <property type="term" value="F:structural constituent of ribosome"/>
    <property type="evidence" value="ECO:0007669"/>
    <property type="project" value="InterPro"/>
</dbReference>
<dbReference type="Pfam" id="PF01783">
    <property type="entry name" value="Ribosomal_L32p"/>
    <property type="match status" value="1"/>
</dbReference>
<evidence type="ECO:0000256" key="5">
    <source>
        <dbReference type="HAMAP-Rule" id="MF_00340"/>
    </source>
</evidence>
<dbReference type="SUPFAM" id="SSF57829">
    <property type="entry name" value="Zn-binding ribosomal proteins"/>
    <property type="match status" value="1"/>
</dbReference>
<keyword evidence="8" id="KW-1185">Reference proteome</keyword>
<evidence type="ECO:0000256" key="4">
    <source>
        <dbReference type="ARBA" id="ARBA00035178"/>
    </source>
</evidence>
<dbReference type="PANTHER" id="PTHR35534">
    <property type="entry name" value="50S RIBOSOMAL PROTEIN L32"/>
    <property type="match status" value="1"/>
</dbReference>
<dbReference type="HAMAP" id="MF_00340">
    <property type="entry name" value="Ribosomal_bL32"/>
    <property type="match status" value="1"/>
</dbReference>
<dbReference type="InterPro" id="IPR002677">
    <property type="entry name" value="Ribosomal_bL32"/>
</dbReference>
<dbReference type="OrthoDB" id="9801927at2"/>
<dbReference type="InterPro" id="IPR044957">
    <property type="entry name" value="Ribosomal_bL32_bact"/>
</dbReference>
<protein>
    <recommendedName>
        <fullName evidence="4 5">Large ribosomal subunit protein bL32</fullName>
    </recommendedName>
</protein>
<dbReference type="Proteomes" id="UP000237968">
    <property type="component" value="Unassembled WGS sequence"/>
</dbReference>
<comment type="similarity">
    <text evidence="1 5">Belongs to the bacterial ribosomal protein bL32 family.</text>
</comment>
<dbReference type="Gene3D" id="1.20.5.640">
    <property type="entry name" value="Single helix bin"/>
    <property type="match status" value="1"/>
</dbReference>
<keyword evidence="3 5" id="KW-0687">Ribonucleoprotein</keyword>
<dbReference type="EMBL" id="PVNK01000278">
    <property type="protein sequence ID" value="PRP90547.1"/>
    <property type="molecule type" value="Genomic_DNA"/>
</dbReference>
<proteinExistence type="inferred from homology"/>
<dbReference type="NCBIfam" id="TIGR01031">
    <property type="entry name" value="rpmF_bact"/>
    <property type="match status" value="1"/>
</dbReference>
<comment type="caution">
    <text evidence="7">The sequence shown here is derived from an EMBL/GenBank/DDBJ whole genome shotgun (WGS) entry which is preliminary data.</text>
</comment>
<evidence type="ECO:0000256" key="2">
    <source>
        <dbReference type="ARBA" id="ARBA00022980"/>
    </source>
</evidence>
<evidence type="ECO:0000256" key="6">
    <source>
        <dbReference type="SAM" id="MobiDB-lite"/>
    </source>
</evidence>
<dbReference type="RefSeq" id="WP_106395521.1">
    <property type="nucleotide sequence ID" value="NZ_PVNK01000278.1"/>
</dbReference>
<feature type="compositionally biased region" description="Basic residues" evidence="6">
    <location>
        <begin position="1"/>
        <end position="15"/>
    </location>
</feature>
<evidence type="ECO:0000256" key="1">
    <source>
        <dbReference type="ARBA" id="ARBA00008560"/>
    </source>
</evidence>
<evidence type="ECO:0000313" key="7">
    <source>
        <dbReference type="EMBL" id="PRP90547.1"/>
    </source>
</evidence>
<reference evidence="7 8" key="1">
    <citation type="submission" date="2018-03" db="EMBL/GenBank/DDBJ databases">
        <title>Draft Genome Sequences of the Obligatory Marine Myxobacteria Enhygromyxa salina SWB005.</title>
        <authorList>
            <person name="Poehlein A."/>
            <person name="Moghaddam J.A."/>
            <person name="Harms H."/>
            <person name="Alanjari M."/>
            <person name="Koenig G.M."/>
            <person name="Daniel R."/>
            <person name="Schaeberle T.F."/>
        </authorList>
    </citation>
    <scope>NUCLEOTIDE SEQUENCE [LARGE SCALE GENOMIC DNA]</scope>
    <source>
        <strain evidence="7 8">SWB005</strain>
    </source>
</reference>
<sequence length="61" mass="7012">MAVPKKRKSKSRRDMRRANHDRRTAPALSPCPNCEELMLSHRVCPACGFYKGREVVAVERD</sequence>
<organism evidence="7 8">
    <name type="scientific">Enhygromyxa salina</name>
    <dbReference type="NCBI Taxonomy" id="215803"/>
    <lineage>
        <taxon>Bacteria</taxon>
        <taxon>Pseudomonadati</taxon>
        <taxon>Myxococcota</taxon>
        <taxon>Polyangia</taxon>
        <taxon>Nannocystales</taxon>
        <taxon>Nannocystaceae</taxon>
        <taxon>Enhygromyxa</taxon>
    </lineage>
</organism>
<dbReference type="InterPro" id="IPR011332">
    <property type="entry name" value="Ribosomal_zn-bd"/>
</dbReference>
<dbReference type="GO" id="GO:0006412">
    <property type="term" value="P:translation"/>
    <property type="evidence" value="ECO:0007669"/>
    <property type="project" value="UniProtKB-UniRule"/>
</dbReference>
<evidence type="ECO:0000256" key="3">
    <source>
        <dbReference type="ARBA" id="ARBA00023274"/>
    </source>
</evidence>
<dbReference type="GO" id="GO:0015934">
    <property type="term" value="C:large ribosomal subunit"/>
    <property type="evidence" value="ECO:0007669"/>
    <property type="project" value="InterPro"/>
</dbReference>
<name>A0A2S9XCG9_9BACT</name>
<keyword evidence="2 5" id="KW-0689">Ribosomal protein</keyword>